<accession>A0AA36B9K2</accession>
<feature type="region of interest" description="Disordered" evidence="1">
    <location>
        <begin position="30"/>
        <end position="94"/>
    </location>
</feature>
<dbReference type="EMBL" id="OX597824">
    <property type="protein sequence ID" value="CAI9730353.1"/>
    <property type="molecule type" value="Genomic_DNA"/>
</dbReference>
<reference evidence="2" key="1">
    <citation type="submission" date="2023-08" db="EMBL/GenBank/DDBJ databases">
        <authorList>
            <person name="Alioto T."/>
            <person name="Alioto T."/>
            <person name="Gomez Garrido J."/>
        </authorList>
    </citation>
    <scope>NUCLEOTIDE SEQUENCE</scope>
</reference>
<organism evidence="2 3">
    <name type="scientific">Octopus vulgaris</name>
    <name type="common">Common octopus</name>
    <dbReference type="NCBI Taxonomy" id="6645"/>
    <lineage>
        <taxon>Eukaryota</taxon>
        <taxon>Metazoa</taxon>
        <taxon>Spiralia</taxon>
        <taxon>Lophotrochozoa</taxon>
        <taxon>Mollusca</taxon>
        <taxon>Cephalopoda</taxon>
        <taxon>Coleoidea</taxon>
        <taxon>Octopodiformes</taxon>
        <taxon>Octopoda</taxon>
        <taxon>Incirrata</taxon>
        <taxon>Octopodidae</taxon>
        <taxon>Octopus</taxon>
    </lineage>
</organism>
<evidence type="ECO:0000313" key="2">
    <source>
        <dbReference type="EMBL" id="CAI9730353.1"/>
    </source>
</evidence>
<dbReference type="Proteomes" id="UP001162480">
    <property type="component" value="Chromosome 11"/>
</dbReference>
<protein>
    <submittedName>
        <fullName evidence="2">Uncharacterized protein</fullName>
    </submittedName>
</protein>
<evidence type="ECO:0000313" key="3">
    <source>
        <dbReference type="Proteomes" id="UP001162480"/>
    </source>
</evidence>
<evidence type="ECO:0000256" key="1">
    <source>
        <dbReference type="SAM" id="MobiDB-lite"/>
    </source>
</evidence>
<dbReference type="AlphaFoldDB" id="A0AA36B9K2"/>
<feature type="compositionally biased region" description="Basic and acidic residues" evidence="1">
    <location>
        <begin position="44"/>
        <end position="53"/>
    </location>
</feature>
<name>A0AA36B9K2_OCTVU</name>
<proteinExistence type="predicted"/>
<keyword evidence="3" id="KW-1185">Reference proteome</keyword>
<sequence>MLKSPVESNVICQQVEVLIRFQVGSERNAEATAATRASQSPQQRTDRRARDAKTTATSRAAEPPAQRTTRRKRNADTNAAARAAESPAQRTNRQVLNVALMSTARTSETAEQRTIQLQTNANVKAQRRRTLKPSVSRWAFLSYMTFIEKAMRLCQALRVK</sequence>
<gene>
    <name evidence="2" type="ORF">OCTVUL_1B016837</name>
</gene>